<evidence type="ECO:0000256" key="1">
    <source>
        <dbReference type="SAM" id="MobiDB-lite"/>
    </source>
</evidence>
<accession>A0AAD7EES0</accession>
<name>A0AAD7EES0_9AGAR</name>
<comment type="caution">
    <text evidence="2">The sequence shown here is derived from an EMBL/GenBank/DDBJ whole genome shotgun (WGS) entry which is preliminary data.</text>
</comment>
<protein>
    <submittedName>
        <fullName evidence="2">Uncharacterized protein</fullName>
    </submittedName>
</protein>
<reference evidence="2" key="1">
    <citation type="submission" date="2023-03" db="EMBL/GenBank/DDBJ databases">
        <title>Massive genome expansion in bonnet fungi (Mycena s.s.) driven by repeated elements and novel gene families across ecological guilds.</title>
        <authorList>
            <consortium name="Lawrence Berkeley National Laboratory"/>
            <person name="Harder C.B."/>
            <person name="Miyauchi S."/>
            <person name="Viragh M."/>
            <person name="Kuo A."/>
            <person name="Thoen E."/>
            <person name="Andreopoulos B."/>
            <person name="Lu D."/>
            <person name="Skrede I."/>
            <person name="Drula E."/>
            <person name="Henrissat B."/>
            <person name="Morin E."/>
            <person name="Kohler A."/>
            <person name="Barry K."/>
            <person name="LaButti K."/>
            <person name="Morin E."/>
            <person name="Salamov A."/>
            <person name="Lipzen A."/>
            <person name="Mereny Z."/>
            <person name="Hegedus B."/>
            <person name="Baldrian P."/>
            <person name="Stursova M."/>
            <person name="Weitz H."/>
            <person name="Taylor A."/>
            <person name="Grigoriev I.V."/>
            <person name="Nagy L.G."/>
            <person name="Martin F."/>
            <person name="Kauserud H."/>
        </authorList>
    </citation>
    <scope>NUCLEOTIDE SEQUENCE</scope>
    <source>
        <strain evidence="2">CBHHK002</strain>
    </source>
</reference>
<feature type="non-terminal residue" evidence="2">
    <location>
        <position position="230"/>
    </location>
</feature>
<dbReference type="Proteomes" id="UP001218218">
    <property type="component" value="Unassembled WGS sequence"/>
</dbReference>
<dbReference type="AlphaFoldDB" id="A0AAD7EES0"/>
<keyword evidence="3" id="KW-1185">Reference proteome</keyword>
<evidence type="ECO:0000313" key="2">
    <source>
        <dbReference type="EMBL" id="KAJ7318722.1"/>
    </source>
</evidence>
<feature type="region of interest" description="Disordered" evidence="1">
    <location>
        <begin position="65"/>
        <end position="127"/>
    </location>
</feature>
<feature type="compositionally biased region" description="Low complexity" evidence="1">
    <location>
        <begin position="67"/>
        <end position="81"/>
    </location>
</feature>
<feature type="region of interest" description="Disordered" evidence="1">
    <location>
        <begin position="148"/>
        <end position="178"/>
    </location>
</feature>
<organism evidence="2 3">
    <name type="scientific">Mycena albidolilacea</name>
    <dbReference type="NCBI Taxonomy" id="1033008"/>
    <lineage>
        <taxon>Eukaryota</taxon>
        <taxon>Fungi</taxon>
        <taxon>Dikarya</taxon>
        <taxon>Basidiomycota</taxon>
        <taxon>Agaricomycotina</taxon>
        <taxon>Agaricomycetes</taxon>
        <taxon>Agaricomycetidae</taxon>
        <taxon>Agaricales</taxon>
        <taxon>Marasmiineae</taxon>
        <taxon>Mycenaceae</taxon>
        <taxon>Mycena</taxon>
    </lineage>
</organism>
<feature type="compositionally biased region" description="Low complexity" evidence="1">
    <location>
        <begin position="148"/>
        <end position="167"/>
    </location>
</feature>
<sequence>SSSDAGRAAKRGRWGPVHRETLPRPSSSPSSSPFQSHVACSFHLPIRLHTMWLPYALGDLARPPPRTARAPQLWHQRAPQRAPRPCPCVPTLKHGRPLGKSAVPIPPRVRGSGPCVARGASGSHTRVELRPGGLHEERGMRVRLRCRAAAGGESESARGSGNASANAHGTGDGDGESARHSALSEHLYMCVGEGSIGACPGCTCACAWDGTGDTSGDSGGVARTASACAA</sequence>
<evidence type="ECO:0000313" key="3">
    <source>
        <dbReference type="Proteomes" id="UP001218218"/>
    </source>
</evidence>
<feature type="region of interest" description="Disordered" evidence="1">
    <location>
        <begin position="1"/>
        <end position="34"/>
    </location>
</feature>
<dbReference type="EMBL" id="JARIHO010000056">
    <property type="protein sequence ID" value="KAJ7318722.1"/>
    <property type="molecule type" value="Genomic_DNA"/>
</dbReference>
<proteinExistence type="predicted"/>
<gene>
    <name evidence="2" type="ORF">DFH08DRAFT_891806</name>
</gene>